<dbReference type="Pfam" id="PF04472">
    <property type="entry name" value="SepF"/>
    <property type="match status" value="1"/>
</dbReference>
<name>N6VQ62_9EURY</name>
<gene>
    <name evidence="1" type="ORF">J422_04745</name>
</gene>
<proteinExistence type="predicted"/>
<keyword evidence="2" id="KW-1185">Reference proteome</keyword>
<dbReference type="Proteomes" id="UP000053695">
    <property type="component" value="Unassembled WGS sequence"/>
</dbReference>
<accession>N6VQ62</accession>
<dbReference type="InterPro" id="IPR038594">
    <property type="entry name" value="SepF-like_sf"/>
</dbReference>
<comment type="caution">
    <text evidence="1">The sequence shown here is derived from an EMBL/GenBank/DDBJ whole genome shotgun (WGS) entry which is preliminary data.</text>
</comment>
<protein>
    <recommendedName>
        <fullName evidence="3">DUF552 domain-containing protein</fullName>
    </recommendedName>
</protein>
<sequence>MFKKLKEIFSPEGKKIKSTKPITIEEYFESLEELPHDVVDEEKIVIKACSIYNEKDGVDAILYAESGHIVIAKIPNLEKDVDEEFIEVIKKIRDEVSKFGGKLILLGEEHLLITPKNVIIEKVIKESREKKGEEK</sequence>
<evidence type="ECO:0008006" key="3">
    <source>
        <dbReference type="Google" id="ProtNLM"/>
    </source>
</evidence>
<dbReference type="PATRIC" id="fig|1069083.5.peg.928"/>
<dbReference type="OrthoDB" id="59754at2157"/>
<reference evidence="1 2" key="1">
    <citation type="journal article" date="2013" name="Genome Announc.">
        <title>Draft Genome Sequence of a Highly Flagellated, Fast-Swimming Archaeon, Methanocaldococcus villosus Strain KIN24-T80 (DSM 22612).</title>
        <authorList>
            <person name="Thennarasu S."/>
            <person name="Polireddy D."/>
            <person name="Antony A."/>
            <person name="Yada M.R."/>
            <person name="Algarawi S."/>
            <person name="Sivakumar N."/>
        </authorList>
    </citation>
    <scope>NUCLEOTIDE SEQUENCE [LARGE SCALE GENOMIC DNA]</scope>
    <source>
        <strain evidence="1 2">KIN24-T80</strain>
    </source>
</reference>
<dbReference type="RefSeq" id="WP_004591995.1">
    <property type="nucleotide sequence ID" value="NZ_APMM01000030.1"/>
</dbReference>
<dbReference type="InterPro" id="IPR007561">
    <property type="entry name" value="Cell_div_SepF/SepF-rel"/>
</dbReference>
<dbReference type="EMBL" id="APMM01000030">
    <property type="protein sequence ID" value="ENN96020.1"/>
    <property type="molecule type" value="Genomic_DNA"/>
</dbReference>
<dbReference type="AlphaFoldDB" id="N6VQ62"/>
<organism evidence="1 2">
    <name type="scientific">Methanocaldococcus villosus KIN24-T80</name>
    <dbReference type="NCBI Taxonomy" id="1069083"/>
    <lineage>
        <taxon>Archaea</taxon>
        <taxon>Methanobacteriati</taxon>
        <taxon>Methanobacteriota</taxon>
        <taxon>Methanomada group</taxon>
        <taxon>Methanococci</taxon>
        <taxon>Methanococcales</taxon>
        <taxon>Methanocaldococcaceae</taxon>
        <taxon>Methanocaldococcus</taxon>
    </lineage>
</organism>
<evidence type="ECO:0000313" key="2">
    <source>
        <dbReference type="Proteomes" id="UP000053695"/>
    </source>
</evidence>
<evidence type="ECO:0000313" key="1">
    <source>
        <dbReference type="EMBL" id="ENN96020.1"/>
    </source>
</evidence>
<dbReference type="Gene3D" id="3.30.110.150">
    <property type="entry name" value="SepF-like protein"/>
    <property type="match status" value="1"/>
</dbReference>
<dbReference type="STRING" id="1069083.GCA_000371805_00968"/>